<dbReference type="InterPro" id="IPR007785">
    <property type="entry name" value="Anamorsin"/>
</dbReference>
<feature type="binding site" evidence="10">
    <location>
        <position position="298"/>
    </location>
    <ligand>
        <name>[4Fe-4S] cluster</name>
        <dbReference type="ChEBI" id="CHEBI:49883"/>
    </ligand>
</feature>
<comment type="cofactor">
    <cofactor evidence="1 10">
        <name>[4Fe-4S] cluster</name>
        <dbReference type="ChEBI" id="CHEBI:49883"/>
    </cofactor>
</comment>
<dbReference type="GO" id="GO:0016226">
    <property type="term" value="P:iron-sulfur cluster assembly"/>
    <property type="evidence" value="ECO:0007669"/>
    <property type="project" value="UniProtKB-UniRule"/>
</dbReference>
<feature type="short sequence motif" description="Cx2C motif 1" evidence="10">
    <location>
        <begin position="287"/>
        <end position="290"/>
    </location>
</feature>
<dbReference type="Pfam" id="PF16803">
    <property type="entry name" value="DRE2_N"/>
    <property type="match status" value="1"/>
</dbReference>
<feature type="domain" description="Anamorsin C-terminal" evidence="12">
    <location>
        <begin position="212"/>
        <end position="317"/>
    </location>
</feature>
<evidence type="ECO:0000256" key="11">
    <source>
        <dbReference type="SAM" id="MobiDB-lite"/>
    </source>
</evidence>
<comment type="domain">
    <text evidence="10">The C-terminal domain binds 2 Fe-S clusters but is otherwise mostly in an intrinsically disordered conformation.</text>
</comment>
<feature type="binding site" evidence="10">
    <location>
        <position position="224"/>
    </location>
    <ligand>
        <name>[2Fe-2S] cluster</name>
        <dbReference type="ChEBI" id="CHEBI:190135"/>
    </ligand>
</feature>
<feature type="short sequence motif" description="Cx2C motif 2" evidence="10">
    <location>
        <begin position="298"/>
        <end position="301"/>
    </location>
</feature>
<comment type="subcellular location">
    <subcellularLocation>
        <location evidence="10">Cytoplasm</location>
    </subcellularLocation>
    <subcellularLocation>
        <location evidence="10">Mitochondrion intermembrane space</location>
    </subcellularLocation>
</comment>
<dbReference type="GO" id="GO:0046872">
    <property type="term" value="F:metal ion binding"/>
    <property type="evidence" value="ECO:0007669"/>
    <property type="project" value="UniProtKB-KW"/>
</dbReference>
<comment type="domain">
    <text evidence="10">The twin Cx2C motifs are involved in the recognition by the mitochondrial MIA40-ERV1 disulfide relay system. The formation of 2 disulfide bonds in the Cx2C motifs through dithiol/disulfide exchange reactions effectively traps the protein in the mitochondrial intermembrane space.</text>
</comment>
<dbReference type="AlphaFoldDB" id="A0AAJ5YYV6"/>
<evidence type="ECO:0000256" key="7">
    <source>
        <dbReference type="ARBA" id="ARBA00023004"/>
    </source>
</evidence>
<dbReference type="Pfam" id="PF05093">
    <property type="entry name" value="CIAPIN1"/>
    <property type="match status" value="1"/>
</dbReference>
<keyword evidence="4 10" id="KW-0963">Cytoplasm</keyword>
<feature type="region of interest" description="Fe-S binding site B" evidence="10">
    <location>
        <begin position="287"/>
        <end position="301"/>
    </location>
</feature>
<organism evidence="14 15">
    <name type="scientific">Malassezia arunalokei</name>
    <dbReference type="NCBI Taxonomy" id="1514897"/>
    <lineage>
        <taxon>Eukaryota</taxon>
        <taxon>Fungi</taxon>
        <taxon>Dikarya</taxon>
        <taxon>Basidiomycota</taxon>
        <taxon>Ustilaginomycotina</taxon>
        <taxon>Malasseziomycetes</taxon>
        <taxon>Malasseziales</taxon>
        <taxon>Malasseziaceae</taxon>
        <taxon>Malassezia</taxon>
    </lineage>
</organism>
<proteinExistence type="inferred from homology"/>
<dbReference type="Proteomes" id="UP001217582">
    <property type="component" value="Chromosome 2"/>
</dbReference>
<protein>
    <submittedName>
        <fullName evidence="14">Electron carrier</fullName>
    </submittedName>
</protein>
<evidence type="ECO:0000256" key="4">
    <source>
        <dbReference type="ARBA" id="ARBA00022490"/>
    </source>
</evidence>
<dbReference type="HAMAP" id="MF_03115">
    <property type="entry name" value="Anamorsin"/>
    <property type="match status" value="1"/>
</dbReference>
<accession>A0AAJ5YYV6</accession>
<feature type="binding site" evidence="10">
    <location>
        <position position="301"/>
    </location>
    <ligand>
        <name>[4Fe-4S] cluster</name>
        <dbReference type="ChEBI" id="CHEBI:49883"/>
    </ligand>
</feature>
<evidence type="ECO:0000256" key="2">
    <source>
        <dbReference type="ARBA" id="ARBA00008169"/>
    </source>
</evidence>
<dbReference type="PANTHER" id="PTHR13273">
    <property type="entry name" value="ANAMORSIN"/>
    <property type="match status" value="1"/>
</dbReference>
<evidence type="ECO:0000256" key="6">
    <source>
        <dbReference type="ARBA" id="ARBA00022723"/>
    </source>
</evidence>
<keyword evidence="15" id="KW-1185">Reference proteome</keyword>
<feature type="binding site" evidence="10">
    <location>
        <position position="226"/>
    </location>
    <ligand>
        <name>[2Fe-2S] cluster</name>
        <dbReference type="ChEBI" id="CHEBI:190135"/>
    </ligand>
</feature>
<evidence type="ECO:0000256" key="10">
    <source>
        <dbReference type="HAMAP-Rule" id="MF_03115"/>
    </source>
</evidence>
<evidence type="ECO:0000313" key="15">
    <source>
        <dbReference type="Proteomes" id="UP001217582"/>
    </source>
</evidence>
<comment type="domain">
    <text evidence="10">The N-terminal domain has structural similarity with S-adenosyl-L-methionine-dependent methyltransferases, but does not bind S-adenosyl-L-methionine. It is required for correct assembly of the 2 Fe-S clusters.</text>
</comment>
<feature type="binding site" evidence="10">
    <location>
        <position position="287"/>
    </location>
    <ligand>
        <name>[4Fe-4S] cluster</name>
        <dbReference type="ChEBI" id="CHEBI:49883"/>
    </ligand>
</feature>
<gene>
    <name evidence="14" type="primary">DRE2</name>
    <name evidence="14" type="ORF">MARU1_000964</name>
</gene>
<evidence type="ECO:0000256" key="5">
    <source>
        <dbReference type="ARBA" id="ARBA00022714"/>
    </source>
</evidence>
<keyword evidence="3 10" id="KW-0004">4Fe-4S</keyword>
<dbReference type="EMBL" id="CP119917">
    <property type="protein sequence ID" value="WFD14953.1"/>
    <property type="molecule type" value="Genomic_DNA"/>
</dbReference>
<evidence type="ECO:0000256" key="1">
    <source>
        <dbReference type="ARBA" id="ARBA00001966"/>
    </source>
</evidence>
<feature type="region of interest" description="Disordered" evidence="11">
    <location>
        <begin position="150"/>
        <end position="169"/>
    </location>
</feature>
<comment type="cofactor">
    <cofactor evidence="10">
        <name>[2Fe-2S] cluster</name>
        <dbReference type="ChEBI" id="CHEBI:190135"/>
    </cofactor>
</comment>
<keyword evidence="6 10" id="KW-0479">Metal-binding</keyword>
<dbReference type="InterPro" id="IPR046408">
    <property type="entry name" value="CIAPIN1"/>
</dbReference>
<dbReference type="GO" id="GO:0051539">
    <property type="term" value="F:4 iron, 4 sulfur cluster binding"/>
    <property type="evidence" value="ECO:0007669"/>
    <property type="project" value="UniProtKB-KW"/>
</dbReference>
<keyword evidence="9 10" id="KW-0496">Mitochondrion</keyword>
<evidence type="ECO:0000259" key="13">
    <source>
        <dbReference type="Pfam" id="PF16803"/>
    </source>
</evidence>
<keyword evidence="7 10" id="KW-0408">Iron</keyword>
<evidence type="ECO:0000256" key="9">
    <source>
        <dbReference type="ARBA" id="ARBA00023128"/>
    </source>
</evidence>
<name>A0AAJ5YYV6_9BASI</name>
<evidence type="ECO:0000256" key="8">
    <source>
        <dbReference type="ARBA" id="ARBA00023014"/>
    </source>
</evidence>
<dbReference type="Gene3D" id="3.40.50.150">
    <property type="entry name" value="Vaccinia Virus protein VP39"/>
    <property type="match status" value="1"/>
</dbReference>
<sequence>MVMEKEPSMPQRLLLVGSLEAAKSGLYQEAVKKYQAEGTVLETHMVDRITDLAYTPPPASFDAVYVMVPAQNIAWSTLLAKLYETLVPGAKLSLTLVGAGACATSSDAWAQIQTELTISGFADIRTQADALIEASRPVAAAVSQAPSLSGNAAGAVPLRRTPKGDTPSMQKKASLWATHPETSMDTEAQLQEHARRMASGPKRADCTVDLSVPRTRRKRACKGCTCGLRELEEEEERGATVVQLDPNEVSAPGTTRKEVTETVVGADGTERRVKRIQVDTRGATSSCGSCFLGDAFRCSSCPFLGMPAFEPGQKVEIPVNMDDDV</sequence>
<evidence type="ECO:0000256" key="3">
    <source>
        <dbReference type="ARBA" id="ARBA00022485"/>
    </source>
</evidence>
<evidence type="ECO:0000313" key="14">
    <source>
        <dbReference type="EMBL" id="WFD14953.1"/>
    </source>
</evidence>
<comment type="caution">
    <text evidence="10">Lacks conserved residue(s) required for the propagation of feature annotation.</text>
</comment>
<feature type="domain" description="Fe-S cluster assembly protein Dre2 N-terminal" evidence="13">
    <location>
        <begin position="29"/>
        <end position="124"/>
    </location>
</feature>
<dbReference type="GO" id="GO:0005758">
    <property type="term" value="C:mitochondrial intermembrane space"/>
    <property type="evidence" value="ECO:0007669"/>
    <property type="project" value="UniProtKB-SubCell"/>
</dbReference>
<evidence type="ECO:0000259" key="12">
    <source>
        <dbReference type="Pfam" id="PF05093"/>
    </source>
</evidence>
<reference evidence="14 15" key="1">
    <citation type="submission" date="2023-03" db="EMBL/GenBank/DDBJ databases">
        <title>Mating type loci evolution in Malassezia.</title>
        <authorList>
            <person name="Coelho M.A."/>
        </authorList>
    </citation>
    <scope>NUCLEOTIDE SEQUENCE [LARGE SCALE GENOMIC DNA]</scope>
    <source>
        <strain evidence="14 15">CBS 13387</strain>
    </source>
</reference>
<feature type="binding site" evidence="10">
    <location>
        <position position="206"/>
    </location>
    <ligand>
        <name>[2Fe-2S] cluster</name>
        <dbReference type="ChEBI" id="CHEBI:190135"/>
    </ligand>
</feature>
<dbReference type="InterPro" id="IPR029063">
    <property type="entry name" value="SAM-dependent_MTases_sf"/>
</dbReference>
<feature type="binding site" evidence="10">
    <location>
        <position position="221"/>
    </location>
    <ligand>
        <name>[2Fe-2S] cluster</name>
        <dbReference type="ChEBI" id="CHEBI:190135"/>
    </ligand>
</feature>
<dbReference type="GO" id="GO:0009055">
    <property type="term" value="F:electron transfer activity"/>
    <property type="evidence" value="ECO:0007669"/>
    <property type="project" value="UniProtKB-UniRule"/>
</dbReference>
<comment type="similarity">
    <text evidence="2 10">Belongs to the anamorsin family.</text>
</comment>
<feature type="binding site" evidence="10">
    <location>
        <position position="290"/>
    </location>
    <ligand>
        <name>[4Fe-4S] cluster</name>
        <dbReference type="ChEBI" id="CHEBI:49883"/>
    </ligand>
</feature>
<dbReference type="InterPro" id="IPR031838">
    <property type="entry name" value="Dre2_N"/>
</dbReference>
<dbReference type="GO" id="GO:0051537">
    <property type="term" value="F:2 iron, 2 sulfur cluster binding"/>
    <property type="evidence" value="ECO:0007669"/>
    <property type="project" value="UniProtKB-UniRule"/>
</dbReference>
<keyword evidence="5 10" id="KW-0001">2Fe-2S</keyword>
<dbReference type="PANTHER" id="PTHR13273:SF14">
    <property type="entry name" value="ANAMORSIN"/>
    <property type="match status" value="1"/>
</dbReference>
<keyword evidence="8 10" id="KW-0411">Iron-sulfur</keyword>